<keyword evidence="7 13" id="KW-0378">Hydrolase</keyword>
<name>A0A1Y2FLZ1_PROLT</name>
<sequence length="496" mass="54594">MGKRKHDETEEERKIRKAEKKAKKAAKAAAAEGSDVKESTKKTTNGTSASTAGELSQEEVDAYYKKHTIEVTTPDESPLPPIVRFDQLQVHASIKSELSGFKEPSPIQAASWPHLLAGKDVVGIAETGSGKTFAFGVPAMQYLLDLEKRTGIHVLVVAPTRELAIQTSDNLNLLGKESKIRSVCIYGGVSKDTQRTALKKANIVVGTPGRINDMLDDGTLDFSHVAYLVLDEADRMLDKGFEEDIKKIIGACPDPEKGGNRQTLMFSATWPEIVRKLAGTFMRNPVKVTIGSLELSANVRVTQKVEVLAEQRDKEYRLQQLIKQYQSGKNKSDRILIFALYKKEAARVEQTLKYKGHNVAAIHGDMSQVQREQALAQFKSGACPLLVATDVAARGLDIPNVTLVINLTFPLTIEDYVHRIGRTGRGGLTGVAITLFTKEDKAHSGTLINVLKQAKQEVPEELMKFGTTTKPKLDVYGRRIEADAEPMKKATKIVFD</sequence>
<accession>A0A1Y2FLZ1</accession>
<evidence type="ECO:0000256" key="9">
    <source>
        <dbReference type="ARBA" id="ARBA00022840"/>
    </source>
</evidence>
<evidence type="ECO:0000256" key="12">
    <source>
        <dbReference type="ARBA" id="ARBA00047984"/>
    </source>
</evidence>
<feature type="compositionally biased region" description="Basic residues" evidence="14">
    <location>
        <begin position="15"/>
        <end position="26"/>
    </location>
</feature>
<feature type="compositionally biased region" description="Polar residues" evidence="14">
    <location>
        <begin position="42"/>
        <end position="54"/>
    </location>
</feature>
<evidence type="ECO:0000259" key="15">
    <source>
        <dbReference type="PROSITE" id="PS51192"/>
    </source>
</evidence>
<dbReference type="InterPro" id="IPR000629">
    <property type="entry name" value="RNA-helicase_DEAD-box_CS"/>
</dbReference>
<comment type="catalytic activity">
    <reaction evidence="12">
        <text>ATP + H2O = ADP + phosphate + H(+)</text>
        <dbReference type="Rhea" id="RHEA:13065"/>
        <dbReference type="ChEBI" id="CHEBI:15377"/>
        <dbReference type="ChEBI" id="CHEBI:15378"/>
        <dbReference type="ChEBI" id="CHEBI:30616"/>
        <dbReference type="ChEBI" id="CHEBI:43474"/>
        <dbReference type="ChEBI" id="CHEBI:456216"/>
        <dbReference type="EC" id="3.6.4.13"/>
    </reaction>
</comment>
<evidence type="ECO:0000256" key="10">
    <source>
        <dbReference type="ARBA" id="ARBA00023242"/>
    </source>
</evidence>
<dbReference type="Proteomes" id="UP000193685">
    <property type="component" value="Unassembled WGS sequence"/>
</dbReference>
<keyword evidence="8 13" id="KW-0347">Helicase</keyword>
<evidence type="ECO:0000256" key="5">
    <source>
        <dbReference type="ARBA" id="ARBA00022552"/>
    </source>
</evidence>
<evidence type="ECO:0000256" key="8">
    <source>
        <dbReference type="ARBA" id="ARBA00022806"/>
    </source>
</evidence>
<evidence type="ECO:0000256" key="13">
    <source>
        <dbReference type="RuleBase" id="RU000492"/>
    </source>
</evidence>
<keyword evidence="6 13" id="KW-0547">Nucleotide-binding</keyword>
<evidence type="ECO:0000313" key="18">
    <source>
        <dbReference type="Proteomes" id="UP000193685"/>
    </source>
</evidence>
<comment type="similarity">
    <text evidence="2">Belongs to the DEAD box helicase family. DDX5/DBP2 subfamily.</text>
</comment>
<dbReference type="Pfam" id="PF00270">
    <property type="entry name" value="DEAD"/>
    <property type="match status" value="1"/>
</dbReference>
<evidence type="ECO:0000256" key="2">
    <source>
        <dbReference type="ARBA" id="ARBA00009334"/>
    </source>
</evidence>
<dbReference type="PROSITE" id="PS51192">
    <property type="entry name" value="HELICASE_ATP_BIND_1"/>
    <property type="match status" value="1"/>
</dbReference>
<protein>
    <recommendedName>
        <fullName evidence="3">RNA helicase</fullName>
        <ecNumber evidence="3">3.6.4.13</ecNumber>
    </recommendedName>
</protein>
<dbReference type="GO" id="GO:0005524">
    <property type="term" value="F:ATP binding"/>
    <property type="evidence" value="ECO:0007669"/>
    <property type="project" value="UniProtKB-KW"/>
</dbReference>
<evidence type="ECO:0000256" key="14">
    <source>
        <dbReference type="SAM" id="MobiDB-lite"/>
    </source>
</evidence>
<dbReference type="AlphaFoldDB" id="A0A1Y2FLZ1"/>
<feature type="domain" description="Helicase C-terminal" evidence="16">
    <location>
        <begin position="317"/>
        <end position="466"/>
    </location>
</feature>
<dbReference type="GeneID" id="63783311"/>
<evidence type="ECO:0000256" key="4">
    <source>
        <dbReference type="ARBA" id="ARBA00022517"/>
    </source>
</evidence>
<gene>
    <name evidence="17" type="ORF">BCR37DRAFT_260040</name>
</gene>
<comment type="function">
    <text evidence="11">ATP-dependent RNA helicase required for 60S ribosomal subunit synthesis. Involved in efficient pre-rRNA processing, predominantly at site A3, which is necessary for the normal formation of 25S and 5.8S rRNAs.</text>
</comment>
<keyword evidence="10" id="KW-0539">Nucleus</keyword>
<dbReference type="GO" id="GO:0016787">
    <property type="term" value="F:hydrolase activity"/>
    <property type="evidence" value="ECO:0007669"/>
    <property type="project" value="UniProtKB-KW"/>
</dbReference>
<dbReference type="CDD" id="cd18787">
    <property type="entry name" value="SF2_C_DEAD"/>
    <property type="match status" value="1"/>
</dbReference>
<dbReference type="SMART" id="SM00490">
    <property type="entry name" value="HELICc"/>
    <property type="match status" value="1"/>
</dbReference>
<dbReference type="InterPro" id="IPR027417">
    <property type="entry name" value="P-loop_NTPase"/>
</dbReference>
<comment type="caution">
    <text evidence="17">The sequence shown here is derived from an EMBL/GenBank/DDBJ whole genome shotgun (WGS) entry which is preliminary data.</text>
</comment>
<evidence type="ECO:0000256" key="6">
    <source>
        <dbReference type="ARBA" id="ARBA00022741"/>
    </source>
</evidence>
<organism evidence="17 18">
    <name type="scientific">Protomyces lactucae-debilis</name>
    <dbReference type="NCBI Taxonomy" id="2754530"/>
    <lineage>
        <taxon>Eukaryota</taxon>
        <taxon>Fungi</taxon>
        <taxon>Dikarya</taxon>
        <taxon>Ascomycota</taxon>
        <taxon>Taphrinomycotina</taxon>
        <taxon>Taphrinomycetes</taxon>
        <taxon>Taphrinales</taxon>
        <taxon>Protomycetaceae</taxon>
        <taxon>Protomyces</taxon>
    </lineage>
</organism>
<keyword evidence="18" id="KW-1185">Reference proteome</keyword>
<dbReference type="OMA" id="RGKNAMD"/>
<dbReference type="Gene3D" id="3.40.50.300">
    <property type="entry name" value="P-loop containing nucleotide triphosphate hydrolases"/>
    <property type="match status" value="2"/>
</dbReference>
<evidence type="ECO:0000313" key="17">
    <source>
        <dbReference type="EMBL" id="ORY84236.1"/>
    </source>
</evidence>
<evidence type="ECO:0000256" key="11">
    <source>
        <dbReference type="ARBA" id="ARBA00037449"/>
    </source>
</evidence>
<dbReference type="SUPFAM" id="SSF52540">
    <property type="entry name" value="P-loop containing nucleoside triphosphate hydrolases"/>
    <property type="match status" value="1"/>
</dbReference>
<feature type="domain" description="Helicase ATP-binding" evidence="15">
    <location>
        <begin position="112"/>
        <end position="288"/>
    </location>
</feature>
<keyword evidence="4" id="KW-0690">Ribosome biogenesis</keyword>
<dbReference type="EMBL" id="MCFI01000006">
    <property type="protein sequence ID" value="ORY84236.1"/>
    <property type="molecule type" value="Genomic_DNA"/>
</dbReference>
<dbReference type="EC" id="3.6.4.13" evidence="3"/>
<dbReference type="SMART" id="SM00487">
    <property type="entry name" value="DEXDc"/>
    <property type="match status" value="1"/>
</dbReference>
<dbReference type="PROSITE" id="PS00039">
    <property type="entry name" value="DEAD_ATP_HELICASE"/>
    <property type="match status" value="1"/>
</dbReference>
<dbReference type="PROSITE" id="PS51194">
    <property type="entry name" value="HELICASE_CTER"/>
    <property type="match status" value="1"/>
</dbReference>
<dbReference type="GO" id="GO:0003676">
    <property type="term" value="F:nucleic acid binding"/>
    <property type="evidence" value="ECO:0007669"/>
    <property type="project" value="InterPro"/>
</dbReference>
<feature type="compositionally biased region" description="Basic and acidic residues" evidence="14">
    <location>
        <begin position="1"/>
        <end position="14"/>
    </location>
</feature>
<dbReference type="Pfam" id="PF00271">
    <property type="entry name" value="Helicase_C"/>
    <property type="match status" value="1"/>
</dbReference>
<evidence type="ECO:0000259" key="16">
    <source>
        <dbReference type="PROSITE" id="PS51194"/>
    </source>
</evidence>
<evidence type="ECO:0000256" key="7">
    <source>
        <dbReference type="ARBA" id="ARBA00022801"/>
    </source>
</evidence>
<dbReference type="InterPro" id="IPR001650">
    <property type="entry name" value="Helicase_C-like"/>
</dbReference>
<dbReference type="PANTHER" id="PTHR47958">
    <property type="entry name" value="ATP-DEPENDENT RNA HELICASE DBP3"/>
    <property type="match status" value="1"/>
</dbReference>
<dbReference type="InterPro" id="IPR044742">
    <property type="entry name" value="DEAD/DEAH_RhlB"/>
</dbReference>
<proteinExistence type="inferred from homology"/>
<keyword evidence="9 13" id="KW-0067">ATP-binding</keyword>
<evidence type="ECO:0000256" key="1">
    <source>
        <dbReference type="ARBA" id="ARBA00004604"/>
    </source>
</evidence>
<evidence type="ECO:0000256" key="3">
    <source>
        <dbReference type="ARBA" id="ARBA00012552"/>
    </source>
</evidence>
<dbReference type="GO" id="GO:0003724">
    <property type="term" value="F:RNA helicase activity"/>
    <property type="evidence" value="ECO:0007669"/>
    <property type="project" value="UniProtKB-EC"/>
</dbReference>
<dbReference type="RefSeq" id="XP_040726254.1">
    <property type="nucleotide sequence ID" value="XM_040866712.1"/>
</dbReference>
<dbReference type="OrthoDB" id="196131at2759"/>
<dbReference type="InterPro" id="IPR014001">
    <property type="entry name" value="Helicase_ATP-bd"/>
</dbReference>
<feature type="region of interest" description="Disordered" evidence="14">
    <location>
        <begin position="1"/>
        <end position="57"/>
    </location>
</feature>
<dbReference type="STRING" id="56484.A0A1Y2FLZ1"/>
<dbReference type="FunFam" id="3.40.50.300:FF:000008">
    <property type="entry name" value="ATP-dependent RNA helicase RhlB"/>
    <property type="match status" value="1"/>
</dbReference>
<reference evidence="17 18" key="1">
    <citation type="submission" date="2016-07" db="EMBL/GenBank/DDBJ databases">
        <title>Pervasive Adenine N6-methylation of Active Genes in Fungi.</title>
        <authorList>
            <consortium name="DOE Joint Genome Institute"/>
            <person name="Mondo S.J."/>
            <person name="Dannebaum R.O."/>
            <person name="Kuo R.C."/>
            <person name="Labutti K."/>
            <person name="Haridas S."/>
            <person name="Kuo A."/>
            <person name="Salamov A."/>
            <person name="Ahrendt S.R."/>
            <person name="Lipzen A."/>
            <person name="Sullivan W."/>
            <person name="Andreopoulos W.B."/>
            <person name="Clum A."/>
            <person name="Lindquist E."/>
            <person name="Daum C."/>
            <person name="Ramamoorthy G.K."/>
            <person name="Gryganskyi A."/>
            <person name="Culley D."/>
            <person name="Magnuson J.K."/>
            <person name="James T.Y."/>
            <person name="O'Malley M.A."/>
            <person name="Stajich J.E."/>
            <person name="Spatafora J.W."/>
            <person name="Visel A."/>
            <person name="Grigoriev I.V."/>
        </authorList>
    </citation>
    <scope>NUCLEOTIDE SEQUENCE [LARGE SCALE GENOMIC DNA]</scope>
    <source>
        <strain evidence="17 18">12-1054</strain>
    </source>
</reference>
<dbReference type="InterPro" id="IPR011545">
    <property type="entry name" value="DEAD/DEAH_box_helicase_dom"/>
</dbReference>
<comment type="subcellular location">
    <subcellularLocation>
        <location evidence="1">Nucleus</location>
        <location evidence="1">Nucleolus</location>
    </subcellularLocation>
</comment>
<dbReference type="CDD" id="cd00268">
    <property type="entry name" value="DEADc"/>
    <property type="match status" value="1"/>
</dbReference>
<keyword evidence="5" id="KW-0698">rRNA processing</keyword>